<comment type="function">
    <text evidence="4">Is involved in the conjugation of reduced glutathione to a wide number of exogenous and endogenous hydrophobic electrophiles.</text>
</comment>
<dbReference type="GO" id="GO:0009407">
    <property type="term" value="P:toxin catabolic process"/>
    <property type="evidence" value="ECO:0007669"/>
    <property type="project" value="UniProtKB-ARBA"/>
</dbReference>
<comment type="caution">
    <text evidence="7">The sequence shown here is derived from an EMBL/GenBank/DDBJ whole genome shotgun (WGS) entry which is preliminary data.</text>
</comment>
<comment type="catalytic activity">
    <reaction evidence="3 4">
        <text>RX + glutathione = an S-substituted glutathione + a halide anion + H(+)</text>
        <dbReference type="Rhea" id="RHEA:16437"/>
        <dbReference type="ChEBI" id="CHEBI:15378"/>
        <dbReference type="ChEBI" id="CHEBI:16042"/>
        <dbReference type="ChEBI" id="CHEBI:17792"/>
        <dbReference type="ChEBI" id="CHEBI:57925"/>
        <dbReference type="ChEBI" id="CHEBI:90779"/>
        <dbReference type="EC" id="2.5.1.18"/>
    </reaction>
</comment>
<feature type="domain" description="GST C-terminal" evidence="6">
    <location>
        <begin position="94"/>
        <end position="225"/>
    </location>
</feature>
<keyword evidence="8" id="KW-1185">Reference proteome</keyword>
<dbReference type="GO" id="GO:0006749">
    <property type="term" value="P:glutathione metabolic process"/>
    <property type="evidence" value="ECO:0007669"/>
    <property type="project" value="InterPro"/>
</dbReference>
<dbReference type="FunFam" id="1.20.1050.10:FF:000016">
    <property type="entry name" value="Glutathione S-transferase U9"/>
    <property type="match status" value="1"/>
</dbReference>
<evidence type="ECO:0000256" key="2">
    <source>
        <dbReference type="ARBA" id="ARBA00025743"/>
    </source>
</evidence>
<gene>
    <name evidence="7" type="ORF">HU200_015266</name>
</gene>
<dbReference type="SUPFAM" id="SSF47616">
    <property type="entry name" value="GST C-terminal domain-like"/>
    <property type="match status" value="1"/>
</dbReference>
<dbReference type="InterPro" id="IPR045074">
    <property type="entry name" value="GST_C_Tau"/>
</dbReference>
<evidence type="ECO:0000313" key="7">
    <source>
        <dbReference type="EMBL" id="KAF8732916.1"/>
    </source>
</evidence>
<feature type="domain" description="GST N-terminal" evidence="5">
    <location>
        <begin position="7"/>
        <end position="86"/>
    </location>
</feature>
<dbReference type="PANTHER" id="PTHR11260:SF566">
    <property type="entry name" value="GLUTATHIONE S-TRANSFERASE"/>
    <property type="match status" value="1"/>
</dbReference>
<dbReference type="GO" id="GO:0004364">
    <property type="term" value="F:glutathione transferase activity"/>
    <property type="evidence" value="ECO:0007669"/>
    <property type="project" value="UniProtKB-UniRule"/>
</dbReference>
<sequence>MADGKEGDLKLLGMHVSPFAHRVSMALGVKGVRYEYVEEDLFHKSELLLSSNPVHKKVPVLIHDGRPICESLAIVEYVDEVWSGDGRPAILPADPYERAIARFWASYIDDKFFPAWLGIMRATTEEARGEKVKETHDAVQNLEKTFSEIAGGKGFFGGDSVGYLDLALGCFLPWFGAMRMMFGLDVIYAATAPLLAGWAERFGETAVAKEVLPEPEKAVAYAKKLQTYRASLNK</sequence>
<dbReference type="AlphaFoldDB" id="A0A835FAW8"/>
<evidence type="ECO:0000256" key="3">
    <source>
        <dbReference type="ARBA" id="ARBA00047960"/>
    </source>
</evidence>
<dbReference type="SFLD" id="SFLDG00358">
    <property type="entry name" value="Main_(cytGST)"/>
    <property type="match status" value="1"/>
</dbReference>
<name>A0A835FAW8_9POAL</name>
<dbReference type="PANTHER" id="PTHR11260">
    <property type="entry name" value="GLUTATHIONE S-TRANSFERASE, GST, SUPERFAMILY, GST DOMAIN CONTAINING"/>
    <property type="match status" value="1"/>
</dbReference>
<comment type="similarity">
    <text evidence="2">Belongs to the GST superfamily. Tau family.</text>
</comment>
<dbReference type="InterPro" id="IPR045073">
    <property type="entry name" value="Omega/Tau-like"/>
</dbReference>
<evidence type="ECO:0000259" key="5">
    <source>
        <dbReference type="PROSITE" id="PS50404"/>
    </source>
</evidence>
<dbReference type="CDD" id="cd03058">
    <property type="entry name" value="GST_N_Tau"/>
    <property type="match status" value="1"/>
</dbReference>
<dbReference type="FunFam" id="3.40.30.10:FF:000044">
    <property type="entry name" value="Glutathione S-transferase GSTU6"/>
    <property type="match status" value="1"/>
</dbReference>
<dbReference type="Gene3D" id="1.20.1050.10">
    <property type="match status" value="1"/>
</dbReference>
<dbReference type="Pfam" id="PF02798">
    <property type="entry name" value="GST_N"/>
    <property type="match status" value="1"/>
</dbReference>
<evidence type="ECO:0000256" key="4">
    <source>
        <dbReference type="RuleBase" id="RU369102"/>
    </source>
</evidence>
<dbReference type="SFLD" id="SFLDG01152">
    <property type="entry name" value="Main.3:_Omega-_and_Tau-like"/>
    <property type="match status" value="1"/>
</dbReference>
<keyword evidence="4" id="KW-0963">Cytoplasm</keyword>
<dbReference type="InterPro" id="IPR036282">
    <property type="entry name" value="Glutathione-S-Trfase_C_sf"/>
</dbReference>
<keyword evidence="1 4" id="KW-0808">Transferase</keyword>
<evidence type="ECO:0000256" key="1">
    <source>
        <dbReference type="ARBA" id="ARBA00022679"/>
    </source>
</evidence>
<dbReference type="Proteomes" id="UP000636709">
    <property type="component" value="Unassembled WGS sequence"/>
</dbReference>
<dbReference type="CDD" id="cd03185">
    <property type="entry name" value="GST_C_Tau"/>
    <property type="match status" value="1"/>
</dbReference>
<proteinExistence type="inferred from homology"/>
<comment type="subcellular location">
    <subcellularLocation>
        <location evidence="4">Cytoplasm</location>
        <location evidence="4">Cytosol</location>
    </subcellularLocation>
</comment>
<accession>A0A835FAW8</accession>
<dbReference type="EMBL" id="JACEFO010001603">
    <property type="protein sequence ID" value="KAF8732916.1"/>
    <property type="molecule type" value="Genomic_DNA"/>
</dbReference>
<dbReference type="GO" id="GO:0005829">
    <property type="term" value="C:cytosol"/>
    <property type="evidence" value="ECO:0007669"/>
    <property type="project" value="UniProtKB-SubCell"/>
</dbReference>
<organism evidence="7 8">
    <name type="scientific">Digitaria exilis</name>
    <dbReference type="NCBI Taxonomy" id="1010633"/>
    <lineage>
        <taxon>Eukaryota</taxon>
        <taxon>Viridiplantae</taxon>
        <taxon>Streptophyta</taxon>
        <taxon>Embryophyta</taxon>
        <taxon>Tracheophyta</taxon>
        <taxon>Spermatophyta</taxon>
        <taxon>Magnoliopsida</taxon>
        <taxon>Liliopsida</taxon>
        <taxon>Poales</taxon>
        <taxon>Poaceae</taxon>
        <taxon>PACMAD clade</taxon>
        <taxon>Panicoideae</taxon>
        <taxon>Panicodae</taxon>
        <taxon>Paniceae</taxon>
        <taxon>Anthephorinae</taxon>
        <taxon>Digitaria</taxon>
    </lineage>
</organism>
<dbReference type="Pfam" id="PF13410">
    <property type="entry name" value="GST_C_2"/>
    <property type="match status" value="1"/>
</dbReference>
<evidence type="ECO:0000259" key="6">
    <source>
        <dbReference type="PROSITE" id="PS50405"/>
    </source>
</evidence>
<dbReference type="InterPro" id="IPR036249">
    <property type="entry name" value="Thioredoxin-like_sf"/>
</dbReference>
<dbReference type="PROSITE" id="PS50405">
    <property type="entry name" value="GST_CTER"/>
    <property type="match status" value="1"/>
</dbReference>
<dbReference type="EC" id="2.5.1.18" evidence="4"/>
<dbReference type="Gene3D" id="3.40.30.10">
    <property type="entry name" value="Glutaredoxin"/>
    <property type="match status" value="1"/>
</dbReference>
<reference evidence="7" key="1">
    <citation type="submission" date="2020-07" db="EMBL/GenBank/DDBJ databases">
        <title>Genome sequence and genetic diversity analysis of an under-domesticated orphan crop, white fonio (Digitaria exilis).</title>
        <authorList>
            <person name="Bennetzen J.L."/>
            <person name="Chen S."/>
            <person name="Ma X."/>
            <person name="Wang X."/>
            <person name="Yssel A.E.J."/>
            <person name="Chaluvadi S.R."/>
            <person name="Johnson M."/>
            <person name="Gangashetty P."/>
            <person name="Hamidou F."/>
            <person name="Sanogo M.D."/>
            <person name="Zwaenepoel A."/>
            <person name="Wallace J."/>
            <person name="Van De Peer Y."/>
            <person name="Van Deynze A."/>
        </authorList>
    </citation>
    <scope>NUCLEOTIDE SEQUENCE</scope>
    <source>
        <tissue evidence="7">Leaves</tissue>
    </source>
</reference>
<dbReference type="InterPro" id="IPR010987">
    <property type="entry name" value="Glutathione-S-Trfase_C-like"/>
</dbReference>
<protein>
    <recommendedName>
        <fullName evidence="4">Glutathione S-transferase</fullName>
        <ecNumber evidence="4">2.5.1.18</ecNumber>
    </recommendedName>
</protein>
<dbReference type="SUPFAM" id="SSF52833">
    <property type="entry name" value="Thioredoxin-like"/>
    <property type="match status" value="1"/>
</dbReference>
<dbReference type="SFLD" id="SFLDS00019">
    <property type="entry name" value="Glutathione_Transferase_(cytos"/>
    <property type="match status" value="1"/>
</dbReference>
<dbReference type="InterPro" id="IPR040079">
    <property type="entry name" value="Glutathione_S-Trfase"/>
</dbReference>
<dbReference type="InterPro" id="IPR004045">
    <property type="entry name" value="Glutathione_S-Trfase_N"/>
</dbReference>
<dbReference type="Gramene" id="Dexi4B01G0003930.1">
    <property type="protein sequence ID" value="Dexi4B01G0003930.1:cds"/>
    <property type="gene ID" value="Dexi4B01G0003930"/>
</dbReference>
<dbReference type="PROSITE" id="PS50404">
    <property type="entry name" value="GST_NTER"/>
    <property type="match status" value="1"/>
</dbReference>
<dbReference type="OrthoDB" id="4951845at2759"/>
<evidence type="ECO:0000313" key="8">
    <source>
        <dbReference type="Proteomes" id="UP000636709"/>
    </source>
</evidence>